<accession>A0A5B7HP49</accession>
<keyword evidence="2" id="KW-1185">Reference proteome</keyword>
<sequence length="70" mass="7955">MSQPQARERWASPRRTFPTPRPLCRRGLGWGAPVAKLRCHGDTKNHAVLKVLTLSLIRRVLGEQDVEINI</sequence>
<evidence type="ECO:0000313" key="2">
    <source>
        <dbReference type="Proteomes" id="UP000324222"/>
    </source>
</evidence>
<proteinExistence type="predicted"/>
<gene>
    <name evidence="1" type="ORF">E2C01_065702</name>
</gene>
<comment type="caution">
    <text evidence="1">The sequence shown here is derived from an EMBL/GenBank/DDBJ whole genome shotgun (WGS) entry which is preliminary data.</text>
</comment>
<evidence type="ECO:0000313" key="1">
    <source>
        <dbReference type="EMBL" id="MPC71425.1"/>
    </source>
</evidence>
<organism evidence="1 2">
    <name type="scientific">Portunus trituberculatus</name>
    <name type="common">Swimming crab</name>
    <name type="synonym">Neptunus trituberculatus</name>
    <dbReference type="NCBI Taxonomy" id="210409"/>
    <lineage>
        <taxon>Eukaryota</taxon>
        <taxon>Metazoa</taxon>
        <taxon>Ecdysozoa</taxon>
        <taxon>Arthropoda</taxon>
        <taxon>Crustacea</taxon>
        <taxon>Multicrustacea</taxon>
        <taxon>Malacostraca</taxon>
        <taxon>Eumalacostraca</taxon>
        <taxon>Eucarida</taxon>
        <taxon>Decapoda</taxon>
        <taxon>Pleocyemata</taxon>
        <taxon>Brachyura</taxon>
        <taxon>Eubrachyura</taxon>
        <taxon>Portunoidea</taxon>
        <taxon>Portunidae</taxon>
        <taxon>Portuninae</taxon>
        <taxon>Portunus</taxon>
    </lineage>
</organism>
<dbReference type="AlphaFoldDB" id="A0A5B7HP49"/>
<reference evidence="1 2" key="1">
    <citation type="submission" date="2019-05" db="EMBL/GenBank/DDBJ databases">
        <title>Another draft genome of Portunus trituberculatus and its Hox gene families provides insights of decapod evolution.</title>
        <authorList>
            <person name="Jeong J.-H."/>
            <person name="Song I."/>
            <person name="Kim S."/>
            <person name="Choi T."/>
            <person name="Kim D."/>
            <person name="Ryu S."/>
            <person name="Kim W."/>
        </authorList>
    </citation>
    <scope>NUCLEOTIDE SEQUENCE [LARGE SCALE GENOMIC DNA]</scope>
    <source>
        <tissue evidence="1">Muscle</tissue>
    </source>
</reference>
<dbReference type="EMBL" id="VSRR010032850">
    <property type="protein sequence ID" value="MPC71425.1"/>
    <property type="molecule type" value="Genomic_DNA"/>
</dbReference>
<name>A0A5B7HP49_PORTR</name>
<dbReference type="Proteomes" id="UP000324222">
    <property type="component" value="Unassembled WGS sequence"/>
</dbReference>
<protein>
    <submittedName>
        <fullName evidence="1">Uncharacterized protein</fullName>
    </submittedName>
</protein>